<evidence type="ECO:0000259" key="7">
    <source>
        <dbReference type="SMART" id="SM01332"/>
    </source>
</evidence>
<dbReference type="GO" id="GO:0051301">
    <property type="term" value="P:cell division"/>
    <property type="evidence" value="ECO:0007669"/>
    <property type="project" value="UniProtKB-KW"/>
</dbReference>
<dbReference type="InterPro" id="IPR048258">
    <property type="entry name" value="Cyclins_cyclin-box"/>
</dbReference>
<comment type="caution">
    <text evidence="8">The sequence shown here is derived from an EMBL/GenBank/DDBJ whole genome shotgun (WGS) entry which is preliminary data.</text>
</comment>
<accession>A0A9P8JX36</accession>
<evidence type="ECO:0000256" key="5">
    <source>
        <dbReference type="SAM" id="MobiDB-lite"/>
    </source>
</evidence>
<dbReference type="Pfam" id="PF02984">
    <property type="entry name" value="Cyclin_C"/>
    <property type="match status" value="1"/>
</dbReference>
<dbReference type="FunFam" id="1.10.472.10:FF:000001">
    <property type="entry name" value="G2/mitotic-specific cyclin"/>
    <property type="match status" value="1"/>
</dbReference>
<keyword evidence="2 4" id="KW-0195">Cyclin</keyword>
<name>A0A9P8JX36_AURME</name>
<gene>
    <name evidence="8" type="ORF">KCU98_g6688</name>
</gene>
<dbReference type="SMART" id="SM00385">
    <property type="entry name" value="CYCLIN"/>
    <property type="match status" value="2"/>
</dbReference>
<feature type="compositionally biased region" description="Basic and acidic residues" evidence="5">
    <location>
        <begin position="184"/>
        <end position="206"/>
    </location>
</feature>
<protein>
    <recommendedName>
        <fullName evidence="10">Cyclin N-terminal domain-containing protein</fullName>
    </recommendedName>
</protein>
<proteinExistence type="inferred from homology"/>
<dbReference type="InterPro" id="IPR006671">
    <property type="entry name" value="Cyclin_N"/>
</dbReference>
<keyword evidence="1" id="KW-0132">Cell division</keyword>
<keyword evidence="9" id="KW-1185">Reference proteome</keyword>
<dbReference type="InterPro" id="IPR036915">
    <property type="entry name" value="Cyclin-like_sf"/>
</dbReference>
<dbReference type="InterPro" id="IPR004367">
    <property type="entry name" value="Cyclin_C-dom"/>
</dbReference>
<keyword evidence="3" id="KW-0131">Cell cycle</keyword>
<evidence type="ECO:0000256" key="1">
    <source>
        <dbReference type="ARBA" id="ARBA00022618"/>
    </source>
</evidence>
<dbReference type="Proteomes" id="UP000729357">
    <property type="component" value="Unassembled WGS sequence"/>
</dbReference>
<organism evidence="8 9">
    <name type="scientific">Aureobasidium melanogenum</name>
    <name type="common">Aureobasidium pullulans var. melanogenum</name>
    <dbReference type="NCBI Taxonomy" id="46634"/>
    <lineage>
        <taxon>Eukaryota</taxon>
        <taxon>Fungi</taxon>
        <taxon>Dikarya</taxon>
        <taxon>Ascomycota</taxon>
        <taxon>Pezizomycotina</taxon>
        <taxon>Dothideomycetes</taxon>
        <taxon>Dothideomycetidae</taxon>
        <taxon>Dothideales</taxon>
        <taxon>Saccotheciaceae</taxon>
        <taxon>Aureobasidium</taxon>
    </lineage>
</organism>
<dbReference type="PROSITE" id="PS00292">
    <property type="entry name" value="CYCLINS"/>
    <property type="match status" value="1"/>
</dbReference>
<reference evidence="8" key="2">
    <citation type="submission" date="2021-08" db="EMBL/GenBank/DDBJ databases">
        <authorList>
            <person name="Gostincar C."/>
            <person name="Sun X."/>
            <person name="Song Z."/>
            <person name="Gunde-Cimerman N."/>
        </authorList>
    </citation>
    <scope>NUCLEOTIDE SEQUENCE</scope>
    <source>
        <strain evidence="8">EXF-9298</strain>
    </source>
</reference>
<feature type="domain" description="Cyclin-like" evidence="6">
    <location>
        <begin position="271"/>
        <end position="355"/>
    </location>
</feature>
<dbReference type="Gene3D" id="1.10.472.10">
    <property type="entry name" value="Cyclin-like"/>
    <property type="match status" value="2"/>
</dbReference>
<dbReference type="Pfam" id="PF00134">
    <property type="entry name" value="Cyclin_N"/>
    <property type="match status" value="1"/>
</dbReference>
<dbReference type="InterPro" id="IPR013763">
    <property type="entry name" value="Cyclin-like_dom"/>
</dbReference>
<evidence type="ECO:0000256" key="4">
    <source>
        <dbReference type="RuleBase" id="RU000383"/>
    </source>
</evidence>
<reference evidence="8" key="1">
    <citation type="journal article" date="2021" name="J Fungi (Basel)">
        <title>Virulence traits and population genomics of the black yeast Aureobasidium melanogenum.</title>
        <authorList>
            <person name="Cernosa A."/>
            <person name="Sun X."/>
            <person name="Gostincar C."/>
            <person name="Fang C."/>
            <person name="Gunde-Cimerman N."/>
            <person name="Song Z."/>
        </authorList>
    </citation>
    <scope>NUCLEOTIDE SEQUENCE</scope>
    <source>
        <strain evidence="8">EXF-9298</strain>
    </source>
</reference>
<dbReference type="SMART" id="SM01332">
    <property type="entry name" value="Cyclin_C"/>
    <property type="match status" value="1"/>
</dbReference>
<evidence type="ECO:0000256" key="3">
    <source>
        <dbReference type="ARBA" id="ARBA00023306"/>
    </source>
</evidence>
<dbReference type="InterPro" id="IPR039361">
    <property type="entry name" value="Cyclin"/>
</dbReference>
<evidence type="ECO:0000256" key="2">
    <source>
        <dbReference type="ARBA" id="ARBA00023127"/>
    </source>
</evidence>
<comment type="similarity">
    <text evidence="4">Belongs to the cyclin family.</text>
</comment>
<dbReference type="PANTHER" id="PTHR10177">
    <property type="entry name" value="CYCLINS"/>
    <property type="match status" value="1"/>
</dbReference>
<feature type="non-terminal residue" evidence="8">
    <location>
        <position position="1"/>
    </location>
</feature>
<evidence type="ECO:0008006" key="10">
    <source>
        <dbReference type="Google" id="ProtNLM"/>
    </source>
</evidence>
<evidence type="ECO:0000259" key="6">
    <source>
        <dbReference type="SMART" id="SM00385"/>
    </source>
</evidence>
<sequence>MLRHPTHSLRIHNENDRSSPLIAAKDARLHIELPSILPVTIPSAGARTGTNRSVLADVNTATGKPAVLLARSARRTLVIGNTIPNTAITLPASSIAPHTTVHRVQRTGSRRVCSKKRISILRDDQILETADLIGTREPEIRSESATRDSDVVMETDSMTEGRVAKVTSTDLEQQRLRPASTSVDLDRLVRSSSSRRDSQTREDLVEASRSYQNIQPAIDADDEQWGTPMENEYGEEILEHMRTLEKRMRPNPHYMDCQDECQWHMRTALVDWLVRVHHRFTLLPETLFLAVNYVDRFLSHMVVSLGKLQLVGATAIFLAAKYEEVNCLSIQEILYVVDHGYKPNEIFAAERCMLSTLDFELGWPGPMAFLLHIGTADGHDLDTRNLAEYFLEVAVMDKQFIGLAPSLLAAGAHCLARRMLRKGHWTSAHVSHSRYTYLQVRQLVVALIGCCQSPKIHHPAVYKKYAASRLKHASLFVRAEIKKGFSLPTFKYPSSLSTKLGE</sequence>
<feature type="domain" description="Cyclin C-terminal" evidence="7">
    <location>
        <begin position="364"/>
        <end position="479"/>
    </location>
</feature>
<dbReference type="EMBL" id="JAHFXS010000697">
    <property type="protein sequence ID" value="KAG9982576.1"/>
    <property type="molecule type" value="Genomic_DNA"/>
</dbReference>
<dbReference type="SUPFAM" id="SSF47954">
    <property type="entry name" value="Cyclin-like"/>
    <property type="match status" value="2"/>
</dbReference>
<dbReference type="AlphaFoldDB" id="A0A9P8JX36"/>
<evidence type="ECO:0000313" key="8">
    <source>
        <dbReference type="EMBL" id="KAG9982576.1"/>
    </source>
</evidence>
<evidence type="ECO:0000313" key="9">
    <source>
        <dbReference type="Proteomes" id="UP000729357"/>
    </source>
</evidence>
<feature type="region of interest" description="Disordered" evidence="5">
    <location>
        <begin position="170"/>
        <end position="208"/>
    </location>
</feature>
<feature type="domain" description="Cyclin-like" evidence="6">
    <location>
        <begin position="368"/>
        <end position="449"/>
    </location>
</feature>